<reference evidence="1" key="2">
    <citation type="journal article" date="2024" name="Plant">
        <title>Genomic evolution and insights into agronomic trait innovations of Sesamum species.</title>
        <authorList>
            <person name="Miao H."/>
            <person name="Wang L."/>
            <person name="Qu L."/>
            <person name="Liu H."/>
            <person name="Sun Y."/>
            <person name="Le M."/>
            <person name="Wang Q."/>
            <person name="Wei S."/>
            <person name="Zheng Y."/>
            <person name="Lin W."/>
            <person name="Duan Y."/>
            <person name="Cao H."/>
            <person name="Xiong S."/>
            <person name="Wang X."/>
            <person name="Wei L."/>
            <person name="Li C."/>
            <person name="Ma Q."/>
            <person name="Ju M."/>
            <person name="Zhao R."/>
            <person name="Li G."/>
            <person name="Mu C."/>
            <person name="Tian Q."/>
            <person name="Mei H."/>
            <person name="Zhang T."/>
            <person name="Gao T."/>
            <person name="Zhang H."/>
        </authorList>
    </citation>
    <scope>NUCLEOTIDE SEQUENCE</scope>
    <source>
        <strain evidence="1">KEN8</strain>
    </source>
</reference>
<gene>
    <name evidence="1" type="ORF">Scaly_0224200</name>
</gene>
<reference evidence="1" key="1">
    <citation type="submission" date="2020-06" db="EMBL/GenBank/DDBJ databases">
        <authorList>
            <person name="Li T."/>
            <person name="Hu X."/>
            <person name="Zhang T."/>
            <person name="Song X."/>
            <person name="Zhang H."/>
            <person name="Dai N."/>
            <person name="Sheng W."/>
            <person name="Hou X."/>
            <person name="Wei L."/>
        </authorList>
    </citation>
    <scope>NUCLEOTIDE SEQUENCE</scope>
    <source>
        <strain evidence="1">KEN8</strain>
        <tissue evidence="1">Leaf</tissue>
    </source>
</reference>
<dbReference type="GO" id="GO:0005829">
    <property type="term" value="C:cytosol"/>
    <property type="evidence" value="ECO:0007669"/>
    <property type="project" value="TreeGrafter"/>
</dbReference>
<organism evidence="1">
    <name type="scientific">Sesamum calycinum</name>
    <dbReference type="NCBI Taxonomy" id="2727403"/>
    <lineage>
        <taxon>Eukaryota</taxon>
        <taxon>Viridiplantae</taxon>
        <taxon>Streptophyta</taxon>
        <taxon>Embryophyta</taxon>
        <taxon>Tracheophyta</taxon>
        <taxon>Spermatophyta</taxon>
        <taxon>Magnoliopsida</taxon>
        <taxon>eudicotyledons</taxon>
        <taxon>Gunneridae</taxon>
        <taxon>Pentapetalae</taxon>
        <taxon>asterids</taxon>
        <taxon>lamiids</taxon>
        <taxon>Lamiales</taxon>
        <taxon>Pedaliaceae</taxon>
        <taxon>Sesamum</taxon>
    </lineage>
</organism>
<dbReference type="GO" id="GO:0070006">
    <property type="term" value="F:metalloaminopeptidase activity"/>
    <property type="evidence" value="ECO:0007669"/>
    <property type="project" value="TreeGrafter"/>
</dbReference>
<protein>
    <submittedName>
        <fullName evidence="1">Methionine aminopeptidase 1A</fullName>
    </submittedName>
</protein>
<dbReference type="PANTHER" id="PTHR43330:SF7">
    <property type="entry name" value="METHIONINE AMINOPEPTIDASE 1"/>
    <property type="match status" value="1"/>
</dbReference>
<comment type="caution">
    <text evidence="1">The sequence shown here is derived from an EMBL/GenBank/DDBJ whole genome shotgun (WGS) entry which is preliminary data.</text>
</comment>
<dbReference type="EMBL" id="JACGWM010000001">
    <property type="protein sequence ID" value="KAL0397758.1"/>
    <property type="molecule type" value="Genomic_DNA"/>
</dbReference>
<keyword evidence="1" id="KW-0645">Protease</keyword>
<dbReference type="AlphaFoldDB" id="A0AAW2T0S0"/>
<proteinExistence type="predicted"/>
<keyword evidence="1" id="KW-0378">Hydrolase</keyword>
<name>A0AAW2T0S0_9LAMI</name>
<sequence length="360" mass="41122">MGIFFFSSQDCFKASWSSHKSVHFKAKLSSPAPENPSEQNSASPNDGWLYCLRKGQARTPKLPHFGWTGHLRPYPISKRRPVPAHIDQPDWATDLEHLPAYVRGSNISMLKLLQGIPRIEPNSDLQHVVEVEIKTPDQIERMRETCGSVFPSIAAARVIRPGITTDEIDAVVHEATIAAGYEFKILPFFLFPHEYTAQLLRTFTLTSGVRMAFHENRRLRRSRLRRYRRRRQERRKLNKPPAPDVLNADLIGEICSWLPIDAVLRCRTVNKEWAAILTSPTFAHLHYKRAFRNRTFPTIAAESHANSNGTQLLHISIRRYNSLANPPCSFLDAVNVRLLGSICGIRRLMCSLQINILDIF</sequence>
<dbReference type="Gene3D" id="3.90.230.10">
    <property type="entry name" value="Creatinase/methionine aminopeptidase superfamily"/>
    <property type="match status" value="1"/>
</dbReference>
<keyword evidence="1" id="KW-0031">Aminopeptidase</keyword>
<accession>A0AAW2T0S0</accession>
<dbReference type="InterPro" id="IPR036047">
    <property type="entry name" value="F-box-like_dom_sf"/>
</dbReference>
<dbReference type="InterPro" id="IPR036005">
    <property type="entry name" value="Creatinase/aminopeptidase-like"/>
</dbReference>
<dbReference type="PANTHER" id="PTHR43330">
    <property type="entry name" value="METHIONINE AMINOPEPTIDASE"/>
    <property type="match status" value="1"/>
</dbReference>
<evidence type="ECO:0000313" key="1">
    <source>
        <dbReference type="EMBL" id="KAL0397758.1"/>
    </source>
</evidence>
<dbReference type="SUPFAM" id="SSF81383">
    <property type="entry name" value="F-box domain"/>
    <property type="match status" value="1"/>
</dbReference>
<dbReference type="SUPFAM" id="SSF55920">
    <property type="entry name" value="Creatinase/aminopeptidase"/>
    <property type="match status" value="1"/>
</dbReference>